<comment type="caution">
    <text evidence="7">The sequence shown here is derived from an EMBL/GenBank/DDBJ whole genome shotgun (WGS) entry which is preliminary data.</text>
</comment>
<dbReference type="InterPro" id="IPR027417">
    <property type="entry name" value="P-loop_NTPase"/>
</dbReference>
<dbReference type="InterPro" id="IPR002078">
    <property type="entry name" value="Sigma_54_int"/>
</dbReference>
<dbReference type="CDD" id="cd00009">
    <property type="entry name" value="AAA"/>
    <property type="match status" value="1"/>
</dbReference>
<dbReference type="GO" id="GO:0043565">
    <property type="term" value="F:sequence-specific DNA binding"/>
    <property type="evidence" value="ECO:0007669"/>
    <property type="project" value="InterPro"/>
</dbReference>
<accession>A0AAJ1WH66</accession>
<dbReference type="PANTHER" id="PTHR32071">
    <property type="entry name" value="TRANSCRIPTIONAL REGULATORY PROTEIN"/>
    <property type="match status" value="1"/>
</dbReference>
<name>A0AAJ1WH66_9BACI</name>
<keyword evidence="4" id="KW-0238">DNA-binding</keyword>
<evidence type="ECO:0000256" key="3">
    <source>
        <dbReference type="ARBA" id="ARBA00023015"/>
    </source>
</evidence>
<dbReference type="InterPro" id="IPR025944">
    <property type="entry name" value="Sigma_54_int_dom_CS"/>
</dbReference>
<dbReference type="SUPFAM" id="SSF46689">
    <property type="entry name" value="Homeodomain-like"/>
    <property type="match status" value="1"/>
</dbReference>
<evidence type="ECO:0000259" key="6">
    <source>
        <dbReference type="PROSITE" id="PS50045"/>
    </source>
</evidence>
<dbReference type="Gene3D" id="1.10.8.60">
    <property type="match status" value="1"/>
</dbReference>
<dbReference type="Pfam" id="PF25601">
    <property type="entry name" value="AAA_lid_14"/>
    <property type="match status" value="1"/>
</dbReference>
<reference evidence="7" key="1">
    <citation type="submission" date="2023-07" db="EMBL/GenBank/DDBJ databases">
        <title>Genomic Encyclopedia of Type Strains, Phase IV (KMG-IV): sequencing the most valuable type-strain genomes for metagenomic binning, comparative biology and taxonomic classification.</title>
        <authorList>
            <person name="Goeker M."/>
        </authorList>
    </citation>
    <scope>NUCLEOTIDE SEQUENCE</scope>
    <source>
        <strain evidence="7">DSM 23947</strain>
    </source>
</reference>
<dbReference type="EMBL" id="JAUSUC010000029">
    <property type="protein sequence ID" value="MDQ0215882.1"/>
    <property type="molecule type" value="Genomic_DNA"/>
</dbReference>
<dbReference type="Pfam" id="PF01590">
    <property type="entry name" value="GAF"/>
    <property type="match status" value="1"/>
</dbReference>
<dbReference type="SMART" id="SM00382">
    <property type="entry name" value="AAA"/>
    <property type="match status" value="1"/>
</dbReference>
<dbReference type="InterPro" id="IPR003018">
    <property type="entry name" value="GAF"/>
</dbReference>
<dbReference type="Gene3D" id="3.40.50.300">
    <property type="entry name" value="P-loop containing nucleotide triphosphate hydrolases"/>
    <property type="match status" value="1"/>
</dbReference>
<dbReference type="AlphaFoldDB" id="A0AAJ1WH66"/>
<organism evidence="7 8">
    <name type="scientific">Oikeobacillus pervagus</name>
    <dbReference type="NCBI Taxonomy" id="1325931"/>
    <lineage>
        <taxon>Bacteria</taxon>
        <taxon>Bacillati</taxon>
        <taxon>Bacillota</taxon>
        <taxon>Bacilli</taxon>
        <taxon>Bacillales</taxon>
        <taxon>Bacillaceae</taxon>
        <taxon>Oikeobacillus</taxon>
    </lineage>
</organism>
<dbReference type="Pfam" id="PF02954">
    <property type="entry name" value="HTH_8"/>
    <property type="match status" value="1"/>
</dbReference>
<dbReference type="PROSITE" id="PS00688">
    <property type="entry name" value="SIGMA54_INTERACT_3"/>
    <property type="match status" value="1"/>
</dbReference>
<evidence type="ECO:0000256" key="2">
    <source>
        <dbReference type="ARBA" id="ARBA00022840"/>
    </source>
</evidence>
<keyword evidence="5" id="KW-0804">Transcription</keyword>
<keyword evidence="8" id="KW-1185">Reference proteome</keyword>
<dbReference type="SUPFAM" id="SSF52540">
    <property type="entry name" value="P-loop containing nucleoside triphosphate hydrolases"/>
    <property type="match status" value="1"/>
</dbReference>
<dbReference type="Pfam" id="PF00158">
    <property type="entry name" value="Sigma54_activat"/>
    <property type="match status" value="1"/>
</dbReference>
<dbReference type="RefSeq" id="WP_307257879.1">
    <property type="nucleotide sequence ID" value="NZ_JAUSUC010000029.1"/>
</dbReference>
<keyword evidence="1" id="KW-0547">Nucleotide-binding</keyword>
<evidence type="ECO:0000256" key="4">
    <source>
        <dbReference type="ARBA" id="ARBA00023125"/>
    </source>
</evidence>
<gene>
    <name evidence="7" type="ORF">J2S13_002302</name>
</gene>
<dbReference type="GO" id="GO:0006355">
    <property type="term" value="P:regulation of DNA-templated transcription"/>
    <property type="evidence" value="ECO:0007669"/>
    <property type="project" value="InterPro"/>
</dbReference>
<dbReference type="InterPro" id="IPR003593">
    <property type="entry name" value="AAA+_ATPase"/>
</dbReference>
<dbReference type="InterPro" id="IPR058031">
    <property type="entry name" value="AAA_lid_NorR"/>
</dbReference>
<dbReference type="PROSITE" id="PS00675">
    <property type="entry name" value="SIGMA54_INTERACT_1"/>
    <property type="match status" value="1"/>
</dbReference>
<dbReference type="Gene3D" id="3.30.450.40">
    <property type="match status" value="1"/>
</dbReference>
<evidence type="ECO:0000256" key="1">
    <source>
        <dbReference type="ARBA" id="ARBA00022741"/>
    </source>
</evidence>
<dbReference type="InterPro" id="IPR025662">
    <property type="entry name" value="Sigma_54_int_dom_ATP-bd_1"/>
</dbReference>
<dbReference type="GO" id="GO:0005524">
    <property type="term" value="F:ATP binding"/>
    <property type="evidence" value="ECO:0007669"/>
    <property type="project" value="UniProtKB-KW"/>
</dbReference>
<sequence>MGNHPIHLMNKDRSKTIIESWERSKKYKVSPNLSHVPLTLSADAIQNIQEKNSLYHSFETVYNRMEKELDDKYALGLADHEGRMIGVRMKGKLYDQLGSINFYPGGDWHETNAGTNAIGTALVTEKTVTIKSSDHYCSAWQSFSCAGAPIRHPLKGNILGVLDLTCSSEYFHNNSSLLTIAMVEGIQAEILFNIHHKHQVLRRKFVQNVQRIEHDWLLLIDLEGEIIEQNHLKQPFDYVWKSSFDWINYVLKWKGRENNRWHECPLPFLHGHPQGKVQPVSENHQVIGFIVQLPKKTTIQKRESLFSSREKSQYFDGVIGKGKEFQSLLQKVEKIASSNIPVLLTGESGTGKEVISRHIHRLSTKKKQPFIAFNCSSLNHELAASELFGYAPGSFTGGLKEGKKGLFETADGGVLFLDEIGDLPLSIQPMLLRVLQEKEVVRIGEYKPRKINVRLITATNKDLMKMIEEGSFREDLYYRLSVVNLVIPPLRDRKDDIELLIKYFLQLNESNVDMAFSQEAIEILKQYHWPGNIRELKNVVDYAVLFVEKGQNRIDVDHLPDYLQKIPPQLPTNQVEETVHHETKNERELIIKMLKKTNYNLTKAAKMIGFSRGTLYNRLKKYDISY</sequence>
<protein>
    <submittedName>
        <fullName evidence="7">Transcriptional regulator of acetoin/glycerol metabolism</fullName>
    </submittedName>
</protein>
<dbReference type="Proteomes" id="UP001237207">
    <property type="component" value="Unassembled WGS sequence"/>
</dbReference>
<proteinExistence type="predicted"/>
<evidence type="ECO:0000313" key="8">
    <source>
        <dbReference type="Proteomes" id="UP001237207"/>
    </source>
</evidence>
<dbReference type="FunFam" id="3.40.50.300:FF:000006">
    <property type="entry name" value="DNA-binding transcriptional regulator NtrC"/>
    <property type="match status" value="1"/>
</dbReference>
<keyword evidence="2" id="KW-0067">ATP-binding</keyword>
<evidence type="ECO:0000313" key="7">
    <source>
        <dbReference type="EMBL" id="MDQ0215882.1"/>
    </source>
</evidence>
<evidence type="ECO:0000256" key="5">
    <source>
        <dbReference type="ARBA" id="ARBA00023163"/>
    </source>
</evidence>
<keyword evidence="3" id="KW-0805">Transcription regulation</keyword>
<dbReference type="PRINTS" id="PR01590">
    <property type="entry name" value="HTHFIS"/>
</dbReference>
<dbReference type="InterPro" id="IPR002197">
    <property type="entry name" value="HTH_Fis"/>
</dbReference>
<dbReference type="InterPro" id="IPR009057">
    <property type="entry name" value="Homeodomain-like_sf"/>
</dbReference>
<feature type="domain" description="Sigma-54 factor interaction" evidence="6">
    <location>
        <begin position="318"/>
        <end position="545"/>
    </location>
</feature>
<dbReference type="Gene3D" id="1.10.10.60">
    <property type="entry name" value="Homeodomain-like"/>
    <property type="match status" value="1"/>
</dbReference>
<dbReference type="InterPro" id="IPR029016">
    <property type="entry name" value="GAF-like_dom_sf"/>
</dbReference>
<dbReference type="PROSITE" id="PS50045">
    <property type="entry name" value="SIGMA54_INTERACT_4"/>
    <property type="match status" value="1"/>
</dbReference>